<dbReference type="PANTHER" id="PTHR15036">
    <property type="entry name" value="PIKACHURIN-LIKE PROTEIN"/>
    <property type="match status" value="1"/>
</dbReference>
<dbReference type="Gene3D" id="2.10.25.10">
    <property type="entry name" value="Laminin"/>
    <property type="match status" value="1"/>
</dbReference>
<dbReference type="InterPro" id="IPR001791">
    <property type="entry name" value="Laminin_G"/>
</dbReference>
<dbReference type="Pfam" id="PF00008">
    <property type="entry name" value="EGF"/>
    <property type="match status" value="1"/>
</dbReference>
<dbReference type="AlphaFoldDB" id="A0A7R8WLN8"/>
<dbReference type="PROSITE" id="PS50025">
    <property type="entry name" value="LAM_G_DOMAIN"/>
    <property type="match status" value="2"/>
</dbReference>
<keyword evidence="1 2" id="KW-1015">Disulfide bond</keyword>
<keyword evidence="2" id="KW-0245">EGF-like domain</keyword>
<protein>
    <submittedName>
        <fullName evidence="4">Uncharacterized protein</fullName>
    </submittedName>
</protein>
<dbReference type="PANTHER" id="PTHR15036:SF85">
    <property type="entry name" value="SP2353, ISOFORM A"/>
    <property type="match status" value="1"/>
</dbReference>
<dbReference type="Gene3D" id="2.60.120.200">
    <property type="match status" value="2"/>
</dbReference>
<comment type="caution">
    <text evidence="2">Lacks conserved residue(s) required for the propagation of feature annotation.</text>
</comment>
<dbReference type="EMBL" id="OB663078">
    <property type="protein sequence ID" value="CAD7230939.1"/>
    <property type="molecule type" value="Genomic_DNA"/>
</dbReference>
<evidence type="ECO:0000256" key="1">
    <source>
        <dbReference type="ARBA" id="ARBA00023157"/>
    </source>
</evidence>
<feature type="disulfide bond" evidence="3">
    <location>
        <begin position="275"/>
        <end position="302"/>
    </location>
</feature>
<dbReference type="SMART" id="SM00282">
    <property type="entry name" value="LamG"/>
    <property type="match status" value="1"/>
</dbReference>
<proteinExistence type="predicted"/>
<dbReference type="PROSITE" id="PS50026">
    <property type="entry name" value="EGF_3"/>
    <property type="match status" value="1"/>
</dbReference>
<sequence>MELTVDDQVSVATVAIGSFSQLTLSGPLFLGGVSREEEGDIAEEIFNEEGFIGCVQEFVVNSKPVSMISAAFSGINVLNCPHPCSDRPCWNGGICQPTGEEFNCACPLGFRPSDCREKVPLDDTVPMFLGNGYLHYSDPQVTELLSGRETYFRVRFRTWRNGLILWVGQQENTLNSQFASLSVESGLVTFRYNLGHGDLVLIGNSSVIQNGEWHIVEAIRSDQSASIRVDDGPVVIKTSASQVQSLNPNSGLYLGGAENVELQTQGRFREGFLGCVSEVNLDPSYSVYLMSQADRGQNVDTCS</sequence>
<dbReference type="InterPro" id="IPR013320">
    <property type="entry name" value="ConA-like_dom_sf"/>
</dbReference>
<accession>A0A7R8WLN8</accession>
<evidence type="ECO:0000256" key="3">
    <source>
        <dbReference type="PROSITE-ProRule" id="PRU00122"/>
    </source>
</evidence>
<dbReference type="PROSITE" id="PS01186">
    <property type="entry name" value="EGF_2"/>
    <property type="match status" value="1"/>
</dbReference>
<organism evidence="4">
    <name type="scientific">Cyprideis torosa</name>
    <dbReference type="NCBI Taxonomy" id="163714"/>
    <lineage>
        <taxon>Eukaryota</taxon>
        <taxon>Metazoa</taxon>
        <taxon>Ecdysozoa</taxon>
        <taxon>Arthropoda</taxon>
        <taxon>Crustacea</taxon>
        <taxon>Oligostraca</taxon>
        <taxon>Ostracoda</taxon>
        <taxon>Podocopa</taxon>
        <taxon>Podocopida</taxon>
        <taxon>Cytherocopina</taxon>
        <taxon>Cytheroidea</taxon>
        <taxon>Cytherideidae</taxon>
        <taxon>Cyprideis</taxon>
    </lineage>
</organism>
<dbReference type="InterPro" id="IPR050372">
    <property type="entry name" value="Neurexin-related_CASP"/>
</dbReference>
<reference evidence="4" key="1">
    <citation type="submission" date="2020-11" db="EMBL/GenBank/DDBJ databases">
        <authorList>
            <person name="Tran Van P."/>
        </authorList>
    </citation>
    <scope>NUCLEOTIDE SEQUENCE</scope>
</reference>
<gene>
    <name evidence="4" type="ORF">CTOB1V02_LOCUS8795</name>
</gene>
<dbReference type="SUPFAM" id="SSF49899">
    <property type="entry name" value="Concanavalin A-like lectins/glucanases"/>
    <property type="match status" value="2"/>
</dbReference>
<dbReference type="CDD" id="cd00054">
    <property type="entry name" value="EGF_CA"/>
    <property type="match status" value="1"/>
</dbReference>
<dbReference type="OrthoDB" id="10014052at2759"/>
<name>A0A7R8WLN8_9CRUS</name>
<dbReference type="GO" id="GO:0016020">
    <property type="term" value="C:membrane"/>
    <property type="evidence" value="ECO:0007669"/>
    <property type="project" value="UniProtKB-SubCell"/>
</dbReference>
<dbReference type="SMART" id="SM00181">
    <property type="entry name" value="EGF"/>
    <property type="match status" value="1"/>
</dbReference>
<evidence type="ECO:0000313" key="4">
    <source>
        <dbReference type="EMBL" id="CAD7230939.1"/>
    </source>
</evidence>
<feature type="disulfide bond" evidence="2">
    <location>
        <begin position="106"/>
        <end position="115"/>
    </location>
</feature>
<dbReference type="CDD" id="cd00110">
    <property type="entry name" value="LamG"/>
    <property type="match status" value="1"/>
</dbReference>
<evidence type="ECO:0000256" key="2">
    <source>
        <dbReference type="PROSITE-ProRule" id="PRU00076"/>
    </source>
</evidence>
<dbReference type="InterPro" id="IPR000742">
    <property type="entry name" value="EGF"/>
</dbReference>
<dbReference type="Pfam" id="PF02210">
    <property type="entry name" value="Laminin_G_2"/>
    <property type="match status" value="2"/>
</dbReference>